<comment type="caution">
    <text evidence="1">The sequence shown here is derived from an EMBL/GenBank/DDBJ whole genome shotgun (WGS) entry which is preliminary data.</text>
</comment>
<accession>A0ACC3NQZ6</accession>
<keyword evidence="2" id="KW-1185">Reference proteome</keyword>
<dbReference type="Proteomes" id="UP001281147">
    <property type="component" value="Unassembled WGS sequence"/>
</dbReference>
<sequence>MSDDEADLELLELLRETLGLGKKRAQDEVSTDTGVLRDAEYIYTNAIDVSVDMYGSKGAAASIYSTMQDRAYSTQTWSQHELHPTLGDGLTEVDMVNFIFTMDLLNFSFWSEFSDEERFQVDYRGKRWTGYNSLVACLRRALEENIPVTTPKFWIERSCSDGVLRHVFRSATNEEMPLLDKRIAILREAGEILAESFGDPDSGLGDERTAVNHDRGIVDNGDATADADPNNASTERPQPQHSTSEEPTADVTSTGADAYFSIAGDVQQQTEALATAGETHADVIPQSAGAGLDSPGVRRKSMEPEFSVVRLIEKADHSAGKLVNLLAKHFLSFRDETRFDGKRVRFLKRAQIFVADLWAAFNGTSYGAFGDIDHLTMFAAREGVCGNERMADSGQDYRVPQMLRSLGVLVYSPPLNYAINSLKEIPSGHSWEVQLRGCSIWYDLR</sequence>
<dbReference type="EMBL" id="JAUTXU010000018">
    <property type="protein sequence ID" value="KAK3721291.1"/>
    <property type="molecule type" value="Genomic_DNA"/>
</dbReference>
<evidence type="ECO:0000313" key="1">
    <source>
        <dbReference type="EMBL" id="KAK3721291.1"/>
    </source>
</evidence>
<protein>
    <submittedName>
        <fullName evidence="1">Uncharacterized protein</fullName>
    </submittedName>
</protein>
<gene>
    <name evidence="1" type="ORF">LTR37_003166</name>
</gene>
<proteinExistence type="predicted"/>
<reference evidence="1" key="1">
    <citation type="submission" date="2023-07" db="EMBL/GenBank/DDBJ databases">
        <title>Black Yeasts Isolated from many extreme environments.</title>
        <authorList>
            <person name="Coleine C."/>
            <person name="Stajich J.E."/>
            <person name="Selbmann L."/>
        </authorList>
    </citation>
    <scope>NUCLEOTIDE SEQUENCE</scope>
    <source>
        <strain evidence="1">CCFEE 5714</strain>
    </source>
</reference>
<name>A0ACC3NQZ6_9PEZI</name>
<organism evidence="1 2">
    <name type="scientific">Vermiconidia calcicola</name>
    <dbReference type="NCBI Taxonomy" id="1690605"/>
    <lineage>
        <taxon>Eukaryota</taxon>
        <taxon>Fungi</taxon>
        <taxon>Dikarya</taxon>
        <taxon>Ascomycota</taxon>
        <taxon>Pezizomycotina</taxon>
        <taxon>Dothideomycetes</taxon>
        <taxon>Dothideomycetidae</taxon>
        <taxon>Mycosphaerellales</taxon>
        <taxon>Extremaceae</taxon>
        <taxon>Vermiconidia</taxon>
    </lineage>
</organism>
<evidence type="ECO:0000313" key="2">
    <source>
        <dbReference type="Proteomes" id="UP001281147"/>
    </source>
</evidence>